<dbReference type="AlphaFoldDB" id="A0A239J3W2"/>
<keyword evidence="2" id="KW-0255">Endonuclease</keyword>
<dbReference type="CDD" id="cd00085">
    <property type="entry name" value="HNHc"/>
    <property type="match status" value="1"/>
</dbReference>
<dbReference type="InterPro" id="IPR003615">
    <property type="entry name" value="HNH_nuc"/>
</dbReference>
<dbReference type="Proteomes" id="UP000198280">
    <property type="component" value="Unassembled WGS sequence"/>
</dbReference>
<evidence type="ECO:0000313" key="2">
    <source>
        <dbReference type="EMBL" id="SNT00148.1"/>
    </source>
</evidence>
<name>A0A239J3W2_9ACTN</name>
<dbReference type="OrthoDB" id="2085958at2"/>
<keyword evidence="3" id="KW-1185">Reference proteome</keyword>
<proteinExistence type="predicted"/>
<dbReference type="SMART" id="SM00507">
    <property type="entry name" value="HNHc"/>
    <property type="match status" value="1"/>
</dbReference>
<gene>
    <name evidence="2" type="ORF">SAMN05216252_11255</name>
</gene>
<dbReference type="EMBL" id="FZOF01000012">
    <property type="protein sequence ID" value="SNT00148.1"/>
    <property type="molecule type" value="Genomic_DNA"/>
</dbReference>
<reference evidence="2 3" key="1">
    <citation type="submission" date="2017-06" db="EMBL/GenBank/DDBJ databases">
        <authorList>
            <person name="Kim H.J."/>
            <person name="Triplett B.A."/>
        </authorList>
    </citation>
    <scope>NUCLEOTIDE SEQUENCE [LARGE SCALE GENOMIC DNA]</scope>
    <source>
        <strain evidence="2 3">CGMCC 4.1858</strain>
    </source>
</reference>
<feature type="domain" description="HNH nuclease" evidence="1">
    <location>
        <begin position="139"/>
        <end position="195"/>
    </location>
</feature>
<dbReference type="GO" id="GO:0004519">
    <property type="term" value="F:endonuclease activity"/>
    <property type="evidence" value="ECO:0007669"/>
    <property type="project" value="UniProtKB-KW"/>
</dbReference>
<sequence>MPASPYTRELLAEAAASSRTLSEALTKLGLDPHSPTRRYIRDRMRRLGVDASHFQREGRWTREVLAAAVAVCSNMNEVLRHLGVEVVGGQHTHISRRVRAFGIDTSHFTCTPRTRRRLRPEELLTVQDPATARRIQSDRLRRAMTGAGLLERCASCGMDPLWRGRPLPLEVDHVNGDWRDNRLENLRFLCPNCHSTTDTYRGRNRRKR</sequence>
<organism evidence="2 3">
    <name type="scientific">Actinacidiphila glaucinigra</name>
    <dbReference type="NCBI Taxonomy" id="235986"/>
    <lineage>
        <taxon>Bacteria</taxon>
        <taxon>Bacillati</taxon>
        <taxon>Actinomycetota</taxon>
        <taxon>Actinomycetes</taxon>
        <taxon>Kitasatosporales</taxon>
        <taxon>Streptomycetaceae</taxon>
        <taxon>Actinacidiphila</taxon>
    </lineage>
</organism>
<accession>A0A239J3W2</accession>
<keyword evidence="2" id="KW-0378">Hydrolase</keyword>
<dbReference type="RefSeq" id="WP_089225832.1">
    <property type="nucleotide sequence ID" value="NZ_FZOF01000012.1"/>
</dbReference>
<protein>
    <submittedName>
        <fullName evidence="2">HNH endonuclease</fullName>
    </submittedName>
</protein>
<keyword evidence="2" id="KW-0540">Nuclease</keyword>
<evidence type="ECO:0000259" key="1">
    <source>
        <dbReference type="SMART" id="SM00507"/>
    </source>
</evidence>
<evidence type="ECO:0000313" key="3">
    <source>
        <dbReference type="Proteomes" id="UP000198280"/>
    </source>
</evidence>